<feature type="transmembrane region" description="Helical" evidence="1">
    <location>
        <begin position="245"/>
        <end position="267"/>
    </location>
</feature>
<keyword evidence="2" id="KW-0732">Signal</keyword>
<name>A0A4R1B4X1_9BACT</name>
<evidence type="ECO:0000313" key="4">
    <source>
        <dbReference type="EMBL" id="TCJ13164.1"/>
    </source>
</evidence>
<dbReference type="PROSITE" id="PS51257">
    <property type="entry name" value="PROKAR_LIPOPROTEIN"/>
    <property type="match status" value="1"/>
</dbReference>
<evidence type="ECO:0000256" key="2">
    <source>
        <dbReference type="SAM" id="SignalP"/>
    </source>
</evidence>
<evidence type="ECO:0000313" key="5">
    <source>
        <dbReference type="Proteomes" id="UP000295334"/>
    </source>
</evidence>
<dbReference type="EMBL" id="SJZI01000047">
    <property type="protein sequence ID" value="TCJ13164.1"/>
    <property type="molecule type" value="Genomic_DNA"/>
</dbReference>
<dbReference type="OrthoDB" id="658163at2"/>
<keyword evidence="1" id="KW-0812">Transmembrane</keyword>
<evidence type="ECO:0000256" key="1">
    <source>
        <dbReference type="SAM" id="Phobius"/>
    </source>
</evidence>
<protein>
    <submittedName>
        <fullName evidence="4">DUF4349 domain-containing protein</fullName>
    </submittedName>
</protein>
<sequence length="284" mass="30881">MKLPAFLAAGLVLLAACQNQSAEQKDQSPGYESADTMAVAGNGITPKLVKKAQLQFEVASVQQGSRAIGQLARGLGGSVTQIEIKAEEGATRTLPRAGGDSLLQLQTLHPTASLAVQVPAGRLEEFLYGAAQLSSFSRYSSLTIDDNTLAYLETQWRAEARKKMLAGPRTVKRYDSTGLALTDDIITRRIGMESIDAQVRYSTVTLQLDQPPLVRRSVICNTDLDAYGLPFGQRMRDALESGWQLFARVLLAGAHLWVFIVLAILGWTAWRRRGRPWGAPVKAG</sequence>
<comment type="caution">
    <text evidence="4">The sequence shown here is derived from an EMBL/GenBank/DDBJ whole genome shotgun (WGS) entry which is preliminary data.</text>
</comment>
<dbReference type="Proteomes" id="UP000295334">
    <property type="component" value="Unassembled WGS sequence"/>
</dbReference>
<feature type="signal peptide" evidence="2">
    <location>
        <begin position="1"/>
        <end position="22"/>
    </location>
</feature>
<gene>
    <name evidence="4" type="ORF">EPD60_13950</name>
</gene>
<keyword evidence="1" id="KW-1133">Transmembrane helix</keyword>
<dbReference type="Pfam" id="PF14257">
    <property type="entry name" value="DUF4349"/>
    <property type="match status" value="1"/>
</dbReference>
<dbReference type="InterPro" id="IPR025645">
    <property type="entry name" value="DUF4349"/>
</dbReference>
<dbReference type="RefSeq" id="WP_131450137.1">
    <property type="nucleotide sequence ID" value="NZ_SJZI01000047.1"/>
</dbReference>
<keyword evidence="1" id="KW-0472">Membrane</keyword>
<accession>A0A4R1B4X1</accession>
<keyword evidence="5" id="KW-1185">Reference proteome</keyword>
<organism evidence="4 5">
    <name type="scientific">Flaviaesturariibacter flavus</name>
    <dbReference type="NCBI Taxonomy" id="2502780"/>
    <lineage>
        <taxon>Bacteria</taxon>
        <taxon>Pseudomonadati</taxon>
        <taxon>Bacteroidota</taxon>
        <taxon>Chitinophagia</taxon>
        <taxon>Chitinophagales</taxon>
        <taxon>Chitinophagaceae</taxon>
        <taxon>Flaviaestuariibacter</taxon>
    </lineage>
</organism>
<proteinExistence type="predicted"/>
<reference evidence="4 5" key="1">
    <citation type="submission" date="2019-03" db="EMBL/GenBank/DDBJ databases">
        <authorList>
            <person name="Kim M.K.M."/>
        </authorList>
    </citation>
    <scope>NUCLEOTIDE SEQUENCE [LARGE SCALE GENOMIC DNA]</scope>
    <source>
        <strain evidence="4 5">17J68-12</strain>
    </source>
</reference>
<dbReference type="AlphaFoldDB" id="A0A4R1B4X1"/>
<evidence type="ECO:0000259" key="3">
    <source>
        <dbReference type="Pfam" id="PF14257"/>
    </source>
</evidence>
<feature type="domain" description="DUF4349" evidence="3">
    <location>
        <begin position="47"/>
        <end position="164"/>
    </location>
</feature>
<feature type="chain" id="PRO_5020391124" evidence="2">
    <location>
        <begin position="23"/>
        <end position="284"/>
    </location>
</feature>